<organism evidence="2 3">
    <name type="scientific">Roseiarcus fermentans</name>
    <dbReference type="NCBI Taxonomy" id="1473586"/>
    <lineage>
        <taxon>Bacteria</taxon>
        <taxon>Pseudomonadati</taxon>
        <taxon>Pseudomonadota</taxon>
        <taxon>Alphaproteobacteria</taxon>
        <taxon>Hyphomicrobiales</taxon>
        <taxon>Roseiarcaceae</taxon>
        <taxon>Roseiarcus</taxon>
    </lineage>
</organism>
<dbReference type="Proteomes" id="UP000253529">
    <property type="component" value="Unassembled WGS sequence"/>
</dbReference>
<protein>
    <submittedName>
        <fullName evidence="2">Uncharacterized protein</fullName>
    </submittedName>
</protein>
<reference evidence="2 3" key="1">
    <citation type="submission" date="2018-06" db="EMBL/GenBank/DDBJ databases">
        <title>Genomic Encyclopedia of Type Strains, Phase IV (KMG-IV): sequencing the most valuable type-strain genomes for metagenomic binning, comparative biology and taxonomic classification.</title>
        <authorList>
            <person name="Goeker M."/>
        </authorList>
    </citation>
    <scope>NUCLEOTIDE SEQUENCE [LARGE SCALE GENOMIC DNA]</scope>
    <source>
        <strain evidence="2 3">DSM 24875</strain>
    </source>
</reference>
<feature type="region of interest" description="Disordered" evidence="1">
    <location>
        <begin position="1"/>
        <end position="20"/>
    </location>
</feature>
<accession>A0A366ENF3</accession>
<evidence type="ECO:0000313" key="3">
    <source>
        <dbReference type="Proteomes" id="UP000253529"/>
    </source>
</evidence>
<proteinExistence type="predicted"/>
<name>A0A366ENF3_9HYPH</name>
<dbReference type="EMBL" id="QNRK01000042">
    <property type="protein sequence ID" value="RBP03804.1"/>
    <property type="molecule type" value="Genomic_DNA"/>
</dbReference>
<comment type="caution">
    <text evidence="2">The sequence shown here is derived from an EMBL/GenBank/DDBJ whole genome shotgun (WGS) entry which is preliminary data.</text>
</comment>
<dbReference type="AlphaFoldDB" id="A0A366ENF3"/>
<gene>
    <name evidence="2" type="ORF">DFR50_14252</name>
</gene>
<evidence type="ECO:0000256" key="1">
    <source>
        <dbReference type="SAM" id="MobiDB-lite"/>
    </source>
</evidence>
<evidence type="ECO:0000313" key="2">
    <source>
        <dbReference type="EMBL" id="RBP03804.1"/>
    </source>
</evidence>
<sequence length="40" mass="4715">MRFRSDESVEAIENAGLETHPNKRPRLFRARLSCYHVITN</sequence>
<keyword evidence="3" id="KW-1185">Reference proteome</keyword>